<reference evidence="1 2" key="1">
    <citation type="submission" date="2016-05" db="EMBL/GenBank/DDBJ databases">
        <title>Complete Genome and Methylome Analysis of Psychrotrophic Bacterial Isolates from Antarctic Lake Untersee.</title>
        <authorList>
            <person name="Fomenkov A."/>
            <person name="Akimov V.N."/>
            <person name="Vasilyeva L.V."/>
            <person name="Andersen D."/>
            <person name="Vincze T."/>
            <person name="Roberts R.J."/>
        </authorList>
    </citation>
    <scope>NUCLEOTIDE SEQUENCE [LARGE SCALE GENOMIC DNA]</scope>
    <source>
        <strain evidence="1 2">U14-5</strain>
    </source>
</reference>
<dbReference type="EMBL" id="CP015607">
    <property type="protein sequence ID" value="APT46247.1"/>
    <property type="molecule type" value="Genomic_DNA"/>
</dbReference>
<dbReference type="RefSeq" id="WP_075622410.1">
    <property type="nucleotide sequence ID" value="NZ_CP015607.1"/>
</dbReference>
<dbReference type="InterPro" id="IPR007344">
    <property type="entry name" value="GrpB/CoaE"/>
</dbReference>
<dbReference type="PANTHER" id="PTHR34822:SF1">
    <property type="entry name" value="GRPB FAMILY PROTEIN"/>
    <property type="match status" value="1"/>
</dbReference>
<dbReference type="Pfam" id="PF04229">
    <property type="entry name" value="GrpB"/>
    <property type="match status" value="1"/>
</dbReference>
<dbReference type="InterPro" id="IPR043519">
    <property type="entry name" value="NT_sf"/>
</dbReference>
<protein>
    <recommendedName>
        <fullName evidence="3">Dephospho-CoA kinase</fullName>
    </recommendedName>
</protein>
<dbReference type="Proteomes" id="UP000185426">
    <property type="component" value="Chromosome"/>
</dbReference>
<dbReference type="SUPFAM" id="SSF81301">
    <property type="entry name" value="Nucleotidyltransferase"/>
    <property type="match status" value="1"/>
</dbReference>
<accession>A0A1L6ZIA9</accession>
<evidence type="ECO:0000313" key="2">
    <source>
        <dbReference type="Proteomes" id="UP000185426"/>
    </source>
</evidence>
<proteinExistence type="predicted"/>
<evidence type="ECO:0000313" key="1">
    <source>
        <dbReference type="EMBL" id="APT46247.1"/>
    </source>
</evidence>
<gene>
    <name evidence="1" type="ORF">BSA145_10365</name>
</gene>
<dbReference type="PANTHER" id="PTHR34822">
    <property type="entry name" value="GRPB DOMAIN PROTEIN (AFU_ORTHOLOGUE AFUA_1G01530)"/>
    <property type="match status" value="1"/>
</dbReference>
<organism evidence="1 2">
    <name type="scientific">Bacillus safensis</name>
    <dbReference type="NCBI Taxonomy" id="561879"/>
    <lineage>
        <taxon>Bacteria</taxon>
        <taxon>Bacillati</taxon>
        <taxon>Bacillota</taxon>
        <taxon>Bacilli</taxon>
        <taxon>Bacillales</taxon>
        <taxon>Bacillaceae</taxon>
        <taxon>Bacillus</taxon>
    </lineage>
</organism>
<dbReference type="Gene3D" id="3.30.460.10">
    <property type="entry name" value="Beta Polymerase, domain 2"/>
    <property type="match status" value="1"/>
</dbReference>
<dbReference type="AlphaFoldDB" id="A0A1L6ZIA9"/>
<name>A0A1L6ZIA9_BACIA</name>
<sequence length="168" mass="19571">MLGLPRGEVFLVPWSAEWGKEFEREKKRIVEVIGQYTVNVHHIGSTAVNGLSAKPIIDIAIEIDCFLDGKQYVTALQGLGYSYRGTKVLPERHYFNKGEPRTHQIHMYQTGNRYLLEQLNFRDYLRSNELVRIEYEQLKLNLSSLNKNDKHKYAEGKTNFVQSILERI</sequence>
<evidence type="ECO:0008006" key="3">
    <source>
        <dbReference type="Google" id="ProtNLM"/>
    </source>
</evidence>